<dbReference type="AlphaFoldDB" id="A0AAV6VFK8"/>
<protein>
    <submittedName>
        <fullName evidence="1">Uncharacterized protein</fullName>
    </submittedName>
</protein>
<dbReference type="EMBL" id="JAFNEN010000103">
    <property type="protein sequence ID" value="KAG8194441.1"/>
    <property type="molecule type" value="Genomic_DNA"/>
</dbReference>
<keyword evidence="2" id="KW-1185">Reference proteome</keyword>
<gene>
    <name evidence="1" type="ORF">JTE90_011050</name>
</gene>
<dbReference type="Proteomes" id="UP000827092">
    <property type="component" value="Unassembled WGS sequence"/>
</dbReference>
<reference evidence="1 2" key="1">
    <citation type="journal article" date="2022" name="Nat. Ecol. Evol.">
        <title>A masculinizing supergene underlies an exaggerated male reproductive morph in a spider.</title>
        <authorList>
            <person name="Hendrickx F."/>
            <person name="De Corte Z."/>
            <person name="Sonet G."/>
            <person name="Van Belleghem S.M."/>
            <person name="Kostlbacher S."/>
            <person name="Vangestel C."/>
        </authorList>
    </citation>
    <scope>NUCLEOTIDE SEQUENCE [LARGE SCALE GENOMIC DNA]</scope>
    <source>
        <strain evidence="1">W744_W776</strain>
    </source>
</reference>
<evidence type="ECO:0000313" key="2">
    <source>
        <dbReference type="Proteomes" id="UP000827092"/>
    </source>
</evidence>
<evidence type="ECO:0000313" key="1">
    <source>
        <dbReference type="EMBL" id="KAG8194441.1"/>
    </source>
</evidence>
<organism evidence="1 2">
    <name type="scientific">Oedothorax gibbosus</name>
    <dbReference type="NCBI Taxonomy" id="931172"/>
    <lineage>
        <taxon>Eukaryota</taxon>
        <taxon>Metazoa</taxon>
        <taxon>Ecdysozoa</taxon>
        <taxon>Arthropoda</taxon>
        <taxon>Chelicerata</taxon>
        <taxon>Arachnida</taxon>
        <taxon>Araneae</taxon>
        <taxon>Araneomorphae</taxon>
        <taxon>Entelegynae</taxon>
        <taxon>Araneoidea</taxon>
        <taxon>Linyphiidae</taxon>
        <taxon>Erigoninae</taxon>
        <taxon>Oedothorax</taxon>
    </lineage>
</organism>
<comment type="caution">
    <text evidence="1">The sequence shown here is derived from an EMBL/GenBank/DDBJ whole genome shotgun (WGS) entry which is preliminary data.</text>
</comment>
<sequence>MDWADRQRAIFLTVVGPSTYGLLKNLLSPVLPTARTLEQLIAVLNQHFDPAPSEIVEILPLLVVKDGSVSLAGRNLIDILGLISAYKERLPHSANHSRADSPPRATLSSLLNKHEELFSPGLGLMKDIQVKLTPQASILPKFFKARSVPYAVRDKVDQEIDRLLNDNIIEVVKTS</sequence>
<accession>A0AAV6VFK8</accession>
<proteinExistence type="predicted"/>
<name>A0AAV6VFK8_9ARAC</name>